<comment type="caution">
    <text evidence="3">The sequence shown here is derived from an EMBL/GenBank/DDBJ whole genome shotgun (WGS) entry which is preliminary data.</text>
</comment>
<organism evidence="3 4">
    <name type="scientific">Entamoeba nuttalli</name>
    <dbReference type="NCBI Taxonomy" id="412467"/>
    <lineage>
        <taxon>Eukaryota</taxon>
        <taxon>Amoebozoa</taxon>
        <taxon>Evosea</taxon>
        <taxon>Archamoebae</taxon>
        <taxon>Mastigamoebida</taxon>
        <taxon>Entamoebidae</taxon>
        <taxon>Entamoeba</taxon>
    </lineage>
</organism>
<keyword evidence="1" id="KW-0175">Coiled coil</keyword>
<protein>
    <recommendedName>
        <fullName evidence="5">Glutamic acid-rich protein</fullName>
    </recommendedName>
</protein>
<evidence type="ECO:0000256" key="1">
    <source>
        <dbReference type="SAM" id="Coils"/>
    </source>
</evidence>
<evidence type="ECO:0008006" key="5">
    <source>
        <dbReference type="Google" id="ProtNLM"/>
    </source>
</evidence>
<feature type="region of interest" description="Disordered" evidence="2">
    <location>
        <begin position="206"/>
        <end position="245"/>
    </location>
</feature>
<evidence type="ECO:0000313" key="4">
    <source>
        <dbReference type="Proteomes" id="UP001628156"/>
    </source>
</evidence>
<feature type="coiled-coil region" evidence="1">
    <location>
        <begin position="497"/>
        <end position="527"/>
    </location>
</feature>
<feature type="compositionally biased region" description="Polar residues" evidence="2">
    <location>
        <begin position="698"/>
        <end position="707"/>
    </location>
</feature>
<feature type="compositionally biased region" description="Basic and acidic residues" evidence="2">
    <location>
        <begin position="602"/>
        <end position="618"/>
    </location>
</feature>
<name>A0ABQ0DNX6_9EUKA</name>
<gene>
    <name evidence="3" type="ORF">ENUP19_0206G0029</name>
</gene>
<accession>A0ABQ0DNX6</accession>
<feature type="compositionally biased region" description="Polar residues" evidence="2">
    <location>
        <begin position="739"/>
        <end position="757"/>
    </location>
</feature>
<keyword evidence="4" id="KW-1185">Reference proteome</keyword>
<evidence type="ECO:0000313" key="3">
    <source>
        <dbReference type="EMBL" id="GAB1224561.1"/>
    </source>
</evidence>
<proteinExistence type="predicted"/>
<feature type="compositionally biased region" description="Polar residues" evidence="2">
    <location>
        <begin position="171"/>
        <end position="181"/>
    </location>
</feature>
<feature type="compositionally biased region" description="Basic and acidic residues" evidence="2">
    <location>
        <begin position="758"/>
        <end position="767"/>
    </location>
</feature>
<feature type="region of interest" description="Disordered" evidence="2">
    <location>
        <begin position="576"/>
        <end position="780"/>
    </location>
</feature>
<reference evidence="3 4" key="1">
    <citation type="journal article" date="2019" name="PLoS Negl. Trop. Dis.">
        <title>Whole genome sequencing of Entamoeba nuttalli reveals mammalian host-related molecular signatures and a novel octapeptide-repeat surface protein.</title>
        <authorList>
            <person name="Tanaka M."/>
            <person name="Makiuchi T."/>
            <person name="Komiyama T."/>
            <person name="Shiina T."/>
            <person name="Osaki K."/>
            <person name="Tachibana H."/>
        </authorList>
    </citation>
    <scope>NUCLEOTIDE SEQUENCE [LARGE SCALE GENOMIC DNA]</scope>
    <source>
        <strain evidence="3 4">P19-061405</strain>
    </source>
</reference>
<feature type="region of interest" description="Disordered" evidence="2">
    <location>
        <begin position="343"/>
        <end position="400"/>
    </location>
</feature>
<feature type="compositionally biased region" description="Polar residues" evidence="2">
    <location>
        <begin position="576"/>
        <end position="586"/>
    </location>
</feature>
<feature type="region of interest" description="Disordered" evidence="2">
    <location>
        <begin position="148"/>
        <end position="184"/>
    </location>
</feature>
<feature type="compositionally biased region" description="Low complexity" evidence="2">
    <location>
        <begin position="708"/>
        <end position="730"/>
    </location>
</feature>
<feature type="compositionally biased region" description="Polar residues" evidence="2">
    <location>
        <begin position="218"/>
        <end position="245"/>
    </location>
</feature>
<feature type="compositionally biased region" description="Polar residues" evidence="2">
    <location>
        <begin position="673"/>
        <end position="690"/>
    </location>
</feature>
<sequence>MQQGKRQYNLGALYNTQYNMYLQQSQQQYHHSTFYQQPIQYSGRGYIQQPQFQQSTFNPYLNQHQVAVPLQPSQPKQSLITNFFDDDNFSDFVGQQATQQSQQPILQQKPIKKDTTNDMFAIVSENRQKRLSSQNTVIPSSQNTTLIEPQKDKDSVFDDFGFESEDENENKQSSSKITQNDLIEKPATKPKINYLDLYLSDDFSQNTSVQEHPKPIDTSVNQQQFKPTNTISQPPPKTSSTNQITLHPYPTKPISPNSSHQVTVPQFVNTQTPTDDFDFEEFVEAKPVDDQKTSTEKMSFFNEWNNTSSQEVKKADNTLSSINTNQPKQPQNTVIMFDLIGEESNEESVPASETETTEEKKSKTLMFSSNEEEPKEEPSLVTTKEELEQDNGFVIEDETEETKECKDCGFVLMDVDDVKVQDLRPKENEFIIHTKSNETLKQNDIKNNDKDQDLIEENQGDLPTIIQKESVEPLKEGFVTDSIESLTETKENEVTTKDEIETTKDEIETTKDEIETTKDEIETKGNEVITKDETEIKDYKTITSQDIIKKDDQKKPPKKDYLALFDLEDIKPCTSQQLPLSVQEQNPEAVPLHSPQSSIESQSKDDMNQKTFIKEEKLTPPQRQPTPPSITEVNFDDFGDFTESSLSSEKPLEQPVNQQKDVQKETTDVFSPKPSQSESIPPKVNQTSASPLFDFGDFSSSPAKPNQSSDDIFSFDDFTSIPAQTNQQENTKQEETKVQPINDTNQPIPQQLNSTEQKATENKQKDTFEDEFSDFFVSSQ</sequence>
<dbReference type="EMBL" id="BAAFRS010000206">
    <property type="protein sequence ID" value="GAB1224561.1"/>
    <property type="molecule type" value="Genomic_DNA"/>
</dbReference>
<evidence type="ECO:0000256" key="2">
    <source>
        <dbReference type="SAM" id="MobiDB-lite"/>
    </source>
</evidence>
<dbReference type="Proteomes" id="UP001628156">
    <property type="component" value="Unassembled WGS sequence"/>
</dbReference>